<dbReference type="InterPro" id="IPR050739">
    <property type="entry name" value="MFP"/>
</dbReference>
<proteinExistence type="predicted"/>
<dbReference type="RefSeq" id="WP_015691470.1">
    <property type="nucleotide sequence ID" value="NC_016940.1"/>
</dbReference>
<dbReference type="SUPFAM" id="SSF51230">
    <property type="entry name" value="Single hybrid motif"/>
    <property type="match status" value="1"/>
</dbReference>
<feature type="transmembrane region" description="Helical" evidence="2">
    <location>
        <begin position="32"/>
        <end position="52"/>
    </location>
</feature>
<feature type="coiled-coil region" evidence="1">
    <location>
        <begin position="206"/>
        <end position="240"/>
    </location>
</feature>
<evidence type="ECO:0000313" key="4">
    <source>
        <dbReference type="Proteomes" id="UP000007519"/>
    </source>
</evidence>
<evidence type="ECO:0000256" key="2">
    <source>
        <dbReference type="SAM" id="Phobius"/>
    </source>
</evidence>
<name>H6L3H5_SAPGL</name>
<gene>
    <name evidence="3" type="ordered locus">SGRA_1087</name>
</gene>
<reference evidence="3 4" key="1">
    <citation type="journal article" date="2012" name="Stand. Genomic Sci.">
        <title>Complete genome sequencing and analysis of Saprospira grandis str. Lewin, a predatory marine bacterium.</title>
        <authorList>
            <person name="Saw J.H."/>
            <person name="Yuryev A."/>
            <person name="Kanbe M."/>
            <person name="Hou S."/>
            <person name="Young A.G."/>
            <person name="Aizawa S."/>
            <person name="Alam M."/>
        </authorList>
    </citation>
    <scope>NUCLEOTIDE SEQUENCE [LARGE SCALE GENOMIC DNA]</scope>
    <source>
        <strain evidence="3 4">Lewin</strain>
    </source>
</reference>
<dbReference type="AlphaFoldDB" id="H6L3H5"/>
<dbReference type="eggNOG" id="COG0845">
    <property type="taxonomic scope" value="Bacteria"/>
</dbReference>
<accession>H6L3H5</accession>
<dbReference type="InterPro" id="IPR011053">
    <property type="entry name" value="Single_hybrid_motif"/>
</dbReference>
<keyword evidence="1" id="KW-0175">Coiled coil</keyword>
<organism evidence="3 4">
    <name type="scientific">Saprospira grandis (strain Lewin)</name>
    <dbReference type="NCBI Taxonomy" id="984262"/>
    <lineage>
        <taxon>Bacteria</taxon>
        <taxon>Pseudomonadati</taxon>
        <taxon>Bacteroidota</taxon>
        <taxon>Saprospiria</taxon>
        <taxon>Saprospirales</taxon>
        <taxon>Saprospiraceae</taxon>
        <taxon>Saprospira</taxon>
    </lineage>
</organism>
<keyword evidence="4" id="KW-1185">Reference proteome</keyword>
<dbReference type="EMBL" id="CP002831">
    <property type="protein sequence ID" value="AFC23822.1"/>
    <property type="molecule type" value="Genomic_DNA"/>
</dbReference>
<keyword evidence="2" id="KW-0472">Membrane</keyword>
<protein>
    <submittedName>
        <fullName evidence="3">Type I secretion membrane fusion protein, HlyD family</fullName>
    </submittedName>
</protein>
<feature type="coiled-coil region" evidence="1">
    <location>
        <begin position="129"/>
        <end position="174"/>
    </location>
</feature>
<evidence type="ECO:0000256" key="1">
    <source>
        <dbReference type="SAM" id="Coils"/>
    </source>
</evidence>
<dbReference type="Gene3D" id="2.40.50.100">
    <property type="match status" value="1"/>
</dbReference>
<keyword evidence="2" id="KW-1133">Transmembrane helix</keyword>
<dbReference type="STRING" id="984262.SGRA_1087"/>
<dbReference type="Proteomes" id="UP000007519">
    <property type="component" value="Chromosome"/>
</dbReference>
<dbReference type="PANTHER" id="PTHR30386:SF27">
    <property type="entry name" value="MEMBRANE FUSION PROTEIN (MFP) FAMILY PROTEIN"/>
    <property type="match status" value="1"/>
</dbReference>
<dbReference type="Gene3D" id="1.10.287.470">
    <property type="entry name" value="Helix hairpin bin"/>
    <property type="match status" value="1"/>
</dbReference>
<dbReference type="OrthoDB" id="9760528at2"/>
<dbReference type="HOGENOM" id="CLU_038456_0_0_10"/>
<dbReference type="KEGG" id="sgn:SGRA_1087"/>
<keyword evidence="2" id="KW-0812">Transmembrane</keyword>
<sequence length="457" mass="51999">MLNISPSDSLPIQRIKQYPAFKKVSTPKSRRWLLYTLLSLFILLFSMAFLPWTQNIRAKGKVTSLRPEDRPQSVYPIIPGRIEQWYVQEGDTVHAGDTLVRLSEIKVAYMDPELVQRTDEQLVAKSSSVVSYQQKAEALAQRIRLLREAQQLKLEQAENKLKQAKFKIASDSAKLEAAKMAQNIAEKQFFRTDTLYQKGLKSLTEWEGKRNKMQETEAKLNAAENKLELSKNEYLNAKIALNSIRADYGDKLAKAESDRLSALTAGFDSQEKVAKLKNTKANYQNRQQFYYILAPQDGFVSKIYKKGIGETLKETEQLLAVAPLSPPPAVEIYVRPMDYPLLQKGETVIFTFDGWPAFVFAGWPNQSVGTFKGKVYAVDNAVSDNSMFRALVIPDPYAAKDWPKGLRVGAAAEARILLKDVYLGYEVWRQLNGFPPDYYEINYEKVKMKAPVNQLKK</sequence>
<evidence type="ECO:0000313" key="3">
    <source>
        <dbReference type="EMBL" id="AFC23822.1"/>
    </source>
</evidence>
<dbReference type="PANTHER" id="PTHR30386">
    <property type="entry name" value="MEMBRANE FUSION SUBUNIT OF EMRAB-TOLC MULTIDRUG EFFLUX PUMP"/>
    <property type="match status" value="1"/>
</dbReference>